<dbReference type="PANTHER" id="PTHR31581:SF1">
    <property type="entry name" value="KICSTOR SUBUNIT 2"/>
    <property type="match status" value="1"/>
</dbReference>
<dbReference type="Proteomes" id="UP001558652">
    <property type="component" value="Unassembled WGS sequence"/>
</dbReference>
<dbReference type="Pfam" id="PF09404">
    <property type="entry name" value="C12orf66_like"/>
    <property type="match status" value="1"/>
</dbReference>
<reference evidence="1 2" key="1">
    <citation type="submission" date="2024-07" db="EMBL/GenBank/DDBJ databases">
        <title>Chromosome-level genome assembly of the water stick insect Ranatra chinensis (Heteroptera: Nepidae).</title>
        <authorList>
            <person name="Liu X."/>
        </authorList>
    </citation>
    <scope>NUCLEOTIDE SEQUENCE [LARGE SCALE GENOMIC DNA]</scope>
    <source>
        <strain evidence="1">Cailab_2021Rc</strain>
        <tissue evidence="1">Muscle</tissue>
    </source>
</reference>
<organism evidence="1 2">
    <name type="scientific">Ranatra chinensis</name>
    <dbReference type="NCBI Taxonomy" id="642074"/>
    <lineage>
        <taxon>Eukaryota</taxon>
        <taxon>Metazoa</taxon>
        <taxon>Ecdysozoa</taxon>
        <taxon>Arthropoda</taxon>
        <taxon>Hexapoda</taxon>
        <taxon>Insecta</taxon>
        <taxon>Pterygota</taxon>
        <taxon>Neoptera</taxon>
        <taxon>Paraneoptera</taxon>
        <taxon>Hemiptera</taxon>
        <taxon>Heteroptera</taxon>
        <taxon>Panheteroptera</taxon>
        <taxon>Nepomorpha</taxon>
        <taxon>Nepidae</taxon>
        <taxon>Ranatrinae</taxon>
        <taxon>Ranatra</taxon>
    </lineage>
</organism>
<dbReference type="SUPFAM" id="SSF158548">
    <property type="entry name" value="FLJ32549 domain-like"/>
    <property type="match status" value="1"/>
</dbReference>
<sequence length="412" mass="48057">MATSNSRLIQSYVPCAVHGLGNLTSVRYLLFFNFKLLMEQFEKFLSLFFGQVSQLNFEKSRELVEREREMTRVGQLRQFISILPNFIEAEKSYFNLGFLSVKNKIFLRKDNSLRSMYESVKTELNRLEDVNWGDRALSTIVNQLCQYLTARVQLVDFCECEILRNLLSAQIEIELWNFIASLTHLHASHSQLNSWEKSLQSKETWKLGFGAGFLKGSQLPALYHWLAKFKSAIVSKFSLYFYHTLAQQSSHQDMRNHLANKHVTDYHHKLQNLQRRCIATSAFLVFETVGLLDWGGPSYLHPDRQKEPPDEDYVVMMSHPAKPIEQMARIKQILSERTADYILTDRVMCFYDTKENCTYFMSIVDPRVTLVVVFDSKKDDKEVTVVNYMNEFCAQVRCTKIFASLKVHNLRV</sequence>
<dbReference type="InterPro" id="IPR018544">
    <property type="entry name" value="KICS_2"/>
</dbReference>
<evidence type="ECO:0000313" key="2">
    <source>
        <dbReference type="Proteomes" id="UP001558652"/>
    </source>
</evidence>
<dbReference type="SUPFAM" id="SSF160651">
    <property type="entry name" value="FLJ32549 C-terminal domain-like"/>
    <property type="match status" value="1"/>
</dbReference>
<name>A0ABD0Y923_9HEMI</name>
<proteinExistence type="predicted"/>
<keyword evidence="2" id="KW-1185">Reference proteome</keyword>
<dbReference type="PANTHER" id="PTHR31581">
    <property type="entry name" value="KICSTOR COMPLEX PROTEIN C12ORF66"/>
    <property type="match status" value="1"/>
</dbReference>
<accession>A0ABD0Y923</accession>
<comment type="caution">
    <text evidence="1">The sequence shown here is derived from an EMBL/GenBank/DDBJ whole genome shotgun (WGS) entry which is preliminary data.</text>
</comment>
<evidence type="ECO:0000313" key="1">
    <source>
        <dbReference type="EMBL" id="KAL1123549.1"/>
    </source>
</evidence>
<dbReference type="AlphaFoldDB" id="A0ABD0Y923"/>
<dbReference type="Gene3D" id="1.10.3450.30">
    <property type="match status" value="1"/>
</dbReference>
<dbReference type="InterPro" id="IPR038060">
    <property type="entry name" value="C12orf66-like_central_sf"/>
</dbReference>
<gene>
    <name evidence="1" type="ORF">AAG570_002626</name>
</gene>
<protein>
    <submittedName>
        <fullName evidence="1">Uncharacterized protein</fullName>
    </submittedName>
</protein>
<dbReference type="EMBL" id="JBFDAA010000012">
    <property type="protein sequence ID" value="KAL1123549.1"/>
    <property type="molecule type" value="Genomic_DNA"/>
</dbReference>